<sequence length="333" mass="37617">MENTDKSSENTKKIKNLVLSGGSSKGFSYIGVIKALEENDLIKDIEEIACASIGSIFGLFIILGFSSSDLLTLLLKIDLNLVSNIDSESIINLVNDFGLDSGYNVETIMSLMIENYITHKKPSTVTFLDLWQHKNIKFNIVGSKLYDGYVEEIIYNHIKTPNLEVIKAIRVSISIPPIFKPIDGLDHHLMDGGIVNNYPINLYKNQLDTTLGILCLTKHTKNKCSNIYEVYSSIINHLAIKSSLDKKDTYADYTITIESNVSPFKILDITNETKLYLVNLGYQLTRQFIDIKHYGKRNIDYVSKTHPNIDKLLNKILLCLNRTPLHKAPTKKL</sequence>
<dbReference type="SUPFAM" id="SSF52151">
    <property type="entry name" value="FabD/lysophospholipase-like"/>
    <property type="match status" value="1"/>
</dbReference>
<organism evidence="3">
    <name type="scientific">viral metagenome</name>
    <dbReference type="NCBI Taxonomy" id="1070528"/>
    <lineage>
        <taxon>unclassified sequences</taxon>
        <taxon>metagenomes</taxon>
        <taxon>organismal metagenomes</taxon>
    </lineage>
</organism>
<dbReference type="GO" id="GO:0006629">
    <property type="term" value="P:lipid metabolic process"/>
    <property type="evidence" value="ECO:0007669"/>
    <property type="project" value="UniProtKB-KW"/>
</dbReference>
<dbReference type="AlphaFoldDB" id="A0A6C0E611"/>
<keyword evidence="1" id="KW-0443">Lipid metabolism</keyword>
<feature type="domain" description="PNPLA" evidence="2">
    <location>
        <begin position="17"/>
        <end position="204"/>
    </location>
</feature>
<evidence type="ECO:0000256" key="1">
    <source>
        <dbReference type="ARBA" id="ARBA00023098"/>
    </source>
</evidence>
<dbReference type="Pfam" id="PF01734">
    <property type="entry name" value="Patatin"/>
    <property type="match status" value="1"/>
</dbReference>
<reference evidence="3" key="1">
    <citation type="journal article" date="2020" name="Nature">
        <title>Giant virus diversity and host interactions through global metagenomics.</title>
        <authorList>
            <person name="Schulz F."/>
            <person name="Roux S."/>
            <person name="Paez-Espino D."/>
            <person name="Jungbluth S."/>
            <person name="Walsh D.A."/>
            <person name="Denef V.J."/>
            <person name="McMahon K.D."/>
            <person name="Konstantinidis K.T."/>
            <person name="Eloe-Fadrosh E.A."/>
            <person name="Kyrpides N.C."/>
            <person name="Woyke T."/>
        </authorList>
    </citation>
    <scope>NUCLEOTIDE SEQUENCE</scope>
    <source>
        <strain evidence="3">GVMAG-M-3300023179-150</strain>
    </source>
</reference>
<proteinExistence type="predicted"/>
<dbReference type="PANTHER" id="PTHR46394:SF1">
    <property type="entry name" value="PNPLA DOMAIN-CONTAINING PROTEIN"/>
    <property type="match status" value="1"/>
</dbReference>
<dbReference type="InterPro" id="IPR002641">
    <property type="entry name" value="PNPLA_dom"/>
</dbReference>
<dbReference type="InterPro" id="IPR052580">
    <property type="entry name" value="Lipid_Hydrolase"/>
</dbReference>
<dbReference type="Gene3D" id="3.40.1090.10">
    <property type="entry name" value="Cytosolic phospholipase A2 catalytic domain"/>
    <property type="match status" value="1"/>
</dbReference>
<name>A0A6C0E611_9ZZZZ</name>
<evidence type="ECO:0000313" key="3">
    <source>
        <dbReference type="EMBL" id="QHT24504.1"/>
    </source>
</evidence>
<dbReference type="EMBL" id="MN739745">
    <property type="protein sequence ID" value="QHT24504.1"/>
    <property type="molecule type" value="Genomic_DNA"/>
</dbReference>
<evidence type="ECO:0000259" key="2">
    <source>
        <dbReference type="PROSITE" id="PS51635"/>
    </source>
</evidence>
<dbReference type="PROSITE" id="PS51635">
    <property type="entry name" value="PNPLA"/>
    <property type="match status" value="1"/>
</dbReference>
<dbReference type="PANTHER" id="PTHR46394">
    <property type="entry name" value="ANNEXIN"/>
    <property type="match status" value="1"/>
</dbReference>
<accession>A0A6C0E611</accession>
<protein>
    <recommendedName>
        <fullName evidence="2">PNPLA domain-containing protein</fullName>
    </recommendedName>
</protein>
<dbReference type="InterPro" id="IPR016035">
    <property type="entry name" value="Acyl_Trfase/lysoPLipase"/>
</dbReference>